<sequence>MPDDEALAARMRDALGGLPGVSETRMMGGICFLLYGNMIGGVRREKSGAGHFMFRVGKDNEAVAAQRAEAVQVEMGGRRMGGFFYVDEEVPDRVVAEWVSLALEFVGSLPPKPPKKPKAS</sequence>
<dbReference type="Gene3D" id="3.30.1460.30">
    <property type="entry name" value="YgaC/TfoX-N like chaperone"/>
    <property type="match status" value="1"/>
</dbReference>
<dbReference type="Pfam" id="PF04993">
    <property type="entry name" value="TfoX_N"/>
    <property type="match status" value="1"/>
</dbReference>
<reference evidence="2 3" key="1">
    <citation type="submission" date="2018-03" db="EMBL/GenBank/DDBJ databases">
        <title>Genomic Encyclopedia of Archaeal and Bacterial Type Strains, Phase II (KMG-II): from individual species to whole genera.</title>
        <authorList>
            <person name="Goeker M."/>
        </authorList>
    </citation>
    <scope>NUCLEOTIDE SEQUENCE [LARGE SCALE GENOMIC DNA]</scope>
    <source>
        <strain evidence="2 3">DSM 29328</strain>
    </source>
</reference>
<dbReference type="EMBL" id="PVTD01000001">
    <property type="protein sequence ID" value="PRY26591.1"/>
    <property type="molecule type" value="Genomic_DNA"/>
</dbReference>
<comment type="caution">
    <text evidence="2">The sequence shown here is derived from an EMBL/GenBank/DDBJ whole genome shotgun (WGS) entry which is preliminary data.</text>
</comment>
<feature type="domain" description="TfoX N-terminal" evidence="1">
    <location>
        <begin position="14"/>
        <end position="105"/>
    </location>
</feature>
<name>A0A2T0RZI6_9RHOB</name>
<proteinExistence type="predicted"/>
<organism evidence="2 3">
    <name type="scientific">Aliiruegeria haliotis</name>
    <dbReference type="NCBI Taxonomy" id="1280846"/>
    <lineage>
        <taxon>Bacteria</taxon>
        <taxon>Pseudomonadati</taxon>
        <taxon>Pseudomonadota</taxon>
        <taxon>Alphaproteobacteria</taxon>
        <taxon>Rhodobacterales</taxon>
        <taxon>Roseobacteraceae</taxon>
        <taxon>Aliiruegeria</taxon>
    </lineage>
</organism>
<evidence type="ECO:0000313" key="3">
    <source>
        <dbReference type="Proteomes" id="UP000239480"/>
    </source>
</evidence>
<dbReference type="RefSeq" id="WP_106203336.1">
    <property type="nucleotide sequence ID" value="NZ_PVTD01000001.1"/>
</dbReference>
<accession>A0A2T0RZI6</accession>
<dbReference type="OrthoDB" id="214902at2"/>
<gene>
    <name evidence="2" type="ORF">CLV78_101691</name>
</gene>
<dbReference type="AlphaFoldDB" id="A0A2T0RZI6"/>
<dbReference type="InterPro" id="IPR007076">
    <property type="entry name" value="TfoX_N"/>
</dbReference>
<dbReference type="Proteomes" id="UP000239480">
    <property type="component" value="Unassembled WGS sequence"/>
</dbReference>
<keyword evidence="3" id="KW-1185">Reference proteome</keyword>
<protein>
    <submittedName>
        <fullName evidence="2">TfoX-like protein</fullName>
    </submittedName>
</protein>
<evidence type="ECO:0000259" key="1">
    <source>
        <dbReference type="Pfam" id="PF04993"/>
    </source>
</evidence>
<evidence type="ECO:0000313" key="2">
    <source>
        <dbReference type="EMBL" id="PRY26591.1"/>
    </source>
</evidence>
<dbReference type="SUPFAM" id="SSF159894">
    <property type="entry name" value="YgaC/TfoX-N like"/>
    <property type="match status" value="1"/>
</dbReference>